<reference evidence="3 4" key="1">
    <citation type="submission" date="2020-11" db="EMBL/GenBank/DDBJ databases">
        <title>Complete and Circularized Genome Assembly of a human isolate of Vibrio navarrensis biotype pommerensis with MiSeq and MinION Sequence Data.</title>
        <authorList>
            <person name="Schwartz K."/>
            <person name="Borowiak M."/>
            <person name="Deneke C."/>
            <person name="Balau V."/>
            <person name="Metelmann C."/>
            <person name="Strauch E."/>
        </authorList>
    </citation>
    <scope>NUCLEOTIDE SEQUENCE [LARGE SCALE GENOMIC DNA]</scope>
    <source>
        <strain evidence="3 4">20-VB00237</strain>
    </source>
</reference>
<dbReference type="InterPro" id="IPR053784">
    <property type="entry name" value="Choice_anch_U_dom"/>
</dbReference>
<name>A0AAJ4IEC1_9VIBR</name>
<dbReference type="InterPro" id="IPR015919">
    <property type="entry name" value="Cadherin-like_sf"/>
</dbReference>
<dbReference type="InterPro" id="IPR013783">
    <property type="entry name" value="Ig-like_fold"/>
</dbReference>
<dbReference type="SUPFAM" id="SSF141072">
    <property type="entry name" value="CalX-like"/>
    <property type="match status" value="1"/>
</dbReference>
<accession>A0AAJ4IEC1</accession>
<dbReference type="NCBIfam" id="NF041766">
    <property type="entry name" value="choice_anch_U"/>
    <property type="match status" value="1"/>
</dbReference>
<dbReference type="GO" id="GO:0005509">
    <property type="term" value="F:calcium ion binding"/>
    <property type="evidence" value="ECO:0007669"/>
    <property type="project" value="InterPro"/>
</dbReference>
<feature type="domain" description="Dystroglycan-type cadherin-like" evidence="2">
    <location>
        <begin position="4309"/>
        <end position="4402"/>
    </location>
</feature>
<feature type="region of interest" description="Disordered" evidence="1">
    <location>
        <begin position="1558"/>
        <end position="1578"/>
    </location>
</feature>
<gene>
    <name evidence="3" type="ORF">I3X05_04810</name>
</gene>
<organism evidence="3 4">
    <name type="scientific">Vibrio navarrensis</name>
    <dbReference type="NCBI Taxonomy" id="29495"/>
    <lineage>
        <taxon>Bacteria</taxon>
        <taxon>Pseudomonadati</taxon>
        <taxon>Pseudomonadota</taxon>
        <taxon>Gammaproteobacteria</taxon>
        <taxon>Vibrionales</taxon>
        <taxon>Vibrionaceae</taxon>
        <taxon>Vibrio</taxon>
    </lineage>
</organism>
<feature type="compositionally biased region" description="Polar residues" evidence="1">
    <location>
        <begin position="1662"/>
        <end position="1677"/>
    </location>
</feature>
<feature type="compositionally biased region" description="Low complexity" evidence="1">
    <location>
        <begin position="1678"/>
        <end position="1688"/>
    </location>
</feature>
<dbReference type="Pfam" id="PF19078">
    <property type="entry name" value="Big_12"/>
    <property type="match status" value="10"/>
</dbReference>
<feature type="compositionally biased region" description="Polar residues" evidence="1">
    <location>
        <begin position="1645"/>
        <end position="1655"/>
    </location>
</feature>
<dbReference type="Proteomes" id="UP000594435">
    <property type="component" value="Chromosome 1"/>
</dbReference>
<dbReference type="SMART" id="SM00710">
    <property type="entry name" value="PbH1"/>
    <property type="match status" value="11"/>
</dbReference>
<evidence type="ECO:0000259" key="2">
    <source>
        <dbReference type="SMART" id="SM00736"/>
    </source>
</evidence>
<proteinExistence type="predicted"/>
<feature type="compositionally biased region" description="Low complexity" evidence="1">
    <location>
        <begin position="1563"/>
        <end position="1574"/>
    </location>
</feature>
<feature type="region of interest" description="Disordered" evidence="1">
    <location>
        <begin position="1630"/>
        <end position="1688"/>
    </location>
</feature>
<dbReference type="FunFam" id="2.60.40.10:FF:002543">
    <property type="match status" value="3"/>
</dbReference>
<dbReference type="NCBIfam" id="NF012211">
    <property type="entry name" value="tand_rpt_95"/>
    <property type="match status" value="8"/>
</dbReference>
<evidence type="ECO:0000256" key="1">
    <source>
        <dbReference type="SAM" id="MobiDB-lite"/>
    </source>
</evidence>
<dbReference type="Gene3D" id="2.60.40.2810">
    <property type="match status" value="3"/>
</dbReference>
<dbReference type="InterPro" id="IPR038081">
    <property type="entry name" value="CalX-like_sf"/>
</dbReference>
<dbReference type="SMART" id="SM00736">
    <property type="entry name" value="CADG"/>
    <property type="match status" value="3"/>
</dbReference>
<evidence type="ECO:0000313" key="3">
    <source>
        <dbReference type="EMBL" id="QPL55302.1"/>
    </source>
</evidence>
<dbReference type="InterPro" id="IPR011250">
    <property type="entry name" value="OMP/PagP_B-barrel"/>
</dbReference>
<dbReference type="PANTHER" id="PTHR34677:SF3">
    <property type="entry name" value="BACTERIAL IG-LIKE DOMAIN-CONTAINING PROTEIN"/>
    <property type="match status" value="1"/>
</dbReference>
<feature type="domain" description="Dystroglycan-type cadherin-like" evidence="2">
    <location>
        <begin position="4403"/>
        <end position="4494"/>
    </location>
</feature>
<dbReference type="SUPFAM" id="SSF56925">
    <property type="entry name" value="OMPA-like"/>
    <property type="match status" value="1"/>
</dbReference>
<dbReference type="SUPFAM" id="SSF49313">
    <property type="entry name" value="Cadherin-like"/>
    <property type="match status" value="3"/>
</dbReference>
<dbReference type="EMBL" id="CP065217">
    <property type="protein sequence ID" value="QPL55302.1"/>
    <property type="molecule type" value="Genomic_DNA"/>
</dbReference>
<dbReference type="PANTHER" id="PTHR34677">
    <property type="match status" value="1"/>
</dbReference>
<feature type="compositionally biased region" description="Acidic residues" evidence="1">
    <location>
        <begin position="4966"/>
        <end position="4976"/>
    </location>
</feature>
<dbReference type="InterPro" id="IPR006626">
    <property type="entry name" value="PbH1"/>
</dbReference>
<feature type="domain" description="Dystroglycan-type cadherin-like" evidence="2">
    <location>
        <begin position="4495"/>
        <end position="4586"/>
    </location>
</feature>
<dbReference type="Gene3D" id="2.60.40.3440">
    <property type="match status" value="3"/>
</dbReference>
<dbReference type="InterPro" id="IPR006644">
    <property type="entry name" value="Cadg"/>
</dbReference>
<evidence type="ECO:0000313" key="4">
    <source>
        <dbReference type="Proteomes" id="UP000594435"/>
    </source>
</evidence>
<dbReference type="InterPro" id="IPR044048">
    <property type="entry name" value="Big_12"/>
</dbReference>
<dbReference type="Gene3D" id="2.60.40.10">
    <property type="entry name" value="Immunoglobulins"/>
    <property type="match status" value="7"/>
</dbReference>
<dbReference type="GO" id="GO:0016020">
    <property type="term" value="C:membrane"/>
    <property type="evidence" value="ECO:0007669"/>
    <property type="project" value="InterPro"/>
</dbReference>
<protein>
    <submittedName>
        <fullName evidence="3">Tandem-95 repeat protein</fullName>
    </submittedName>
</protein>
<feature type="compositionally biased region" description="Low complexity" evidence="1">
    <location>
        <begin position="1631"/>
        <end position="1644"/>
    </location>
</feature>
<feature type="region of interest" description="Disordered" evidence="1">
    <location>
        <begin position="4965"/>
        <end position="4986"/>
    </location>
</feature>
<sequence>MSKSFRVSPLASAITQLFGRSTPAEGKVSSPSSHMAPSLLSLAVAGGMAFASPNVVAAITDTQELNEPSAVVQQADSHSVQRSEFDLDAFLRSAKRFNQGSRLLKQAKGQLASISPSQSPQSQFVGGAKAAGKANAAASTYCQPGAGSCYGGNYDGDACNTNDDCFPQTDHAPTASNVTFSGNLQVGQTLTGSYSYSDSDGDTESGTSFQWYASDTSGGSNKAAISGATSQTFTLTASQVGKFISFEVTPKNSKATGSAVSSAINSTAVTAPDSAPTASNVSFSGTLAVGQVLTGSYSYSDSDGDTESGTTFQWYASDTSGGSNKAAISGATSQTFTLTTNQEGKFISFEVTPRNTNATGSAVESSINSTAVNSKPVVDLQGSGGNDTTASFFEGSGGVNIAPSASVTDADGDTITSITISLSNSHGDTDEGIYISGSAIDTLKGTSGASDVNGSLETTISSLSATTSAVATFLQSVKYNNKASTPNTTARTITVVVNDGTNSSTSRTSTISVSDVNAASSTAVNFNTTTGTNLSPAIIFGSGDETLTIANSAHAAGSTADGGAGTDTLVVTTGTDLSTLTSLTNFETLTPDNDGSLTLTEAQHESFTTINGTGTNQFTISSADGDGVLSGDADIETYVLNAALTFTLGDAAQNVTGGSSAITVKTGAVTASGTLTGSSSSSDTLELANGANIAGATVSTFETLSLDSGASVTMTEAQHDSFSAISGAGTEQITISTATDGFTAASSIETYVLGAANTVTLSSGSQNITGSSGNDTIVAGSLTLTGVLNPASGIDTLSLFSGADISGATIVNFENLTLADNASVTMKANQPSKFGGTITAPGSETITISGDGNFTTLANVESFVVGDETTNTRTITLATGGASVSATSGTDAITFDAGSLTLTGTLSGESSVADTLSLSNGANIAGGTLNSVNNLTLASGASVTVTAAQHQAFSGTVTATGSETISITGDGDITTLFDVENYSLGDASNNTRTVTISNATTSVTADSSTDAVTFNVQGSGYSGTLTGDSGVGDTVLASTGADLSSGSFLNIGTLSLASGATVAIDAANVSDFSTAMSGSSGSETLKLMDGGTFDFSTTSVSEIENLAIGTNNNFTITLTDNFDSNGNPVTVTNASGSAIVGNISLNASALSGDALVISATDFNGADTFVGGSAADTIRPGGGTDSMTGNAGNDNFVGSASNLSGDTITDLSVGDTITLTGVTGLSKSNVRFNGSNVLQIDTNGTDFSGVEVAISLSNSPAASLDFTVADSGSDTLITFITPNDAPTFSGLNGGNTFTENGSAVAIDDNATVADTELDALNSGLGNYNDATLTIARNGGANSQDIFTNGGLLGALAQGSSFTYNDTTVGTVTTNSNGTLVLRFNSNATSAIVDSVLQAIFYQNSSEDPATSVTLDFTFNDGTANSTGINQAVVNITAQNDAPTDISLSATSVNQSATGSAATVATASTTDVDSADSHTYSLVAASSSTNGTCSASTGNDSFQFTGSTLQSKTALTPGSYSICVQSDDGTTTFQESFTITVVDNVAPDAPSTPDLYAASDTGASNTDNITNDTTPTFSGTAESGATVTLYSDQVGGGATSIGSATATDGNWQITTDELAAGVTHVITAKATDSANNVSSSSGSLSVTIDTTAPSAPSTPDLAASSDTGTSNTDNLTKDSTPTFTGTGTTGDTVTLVSNVDGTIGSAVVSGGVWSITASSALTAGDHTITARAFDTAGNTADSASLAITVDTVSPSIGISSDKSALKVGETATLTFTLSESSSDFTVGDIGVTGGSLSGFTGSGTSYTATFTPTANTTSTATINVAANTFTDEAGNHNTAAPQQSISVDTQTPTGHSVTFGDTLYSNAEKTAASFSFSNAEAGASYSYTISSSNGGSSVTGTGTVNSGSEIVSGIDLSNLNDGTLTLSVIVTDSAGNSASAVTASSTLDTAAPTVTISDDTTGTATGDVLYTFTFSESVTGFTEDDITVSGGTKGTFTAVSGTVYTLVVTPTADSTSNLTVDVAASVATDTAGNPNSAATQSVQVVDTALPSIGISSDKSALKVGETATITFTLSESSSDFAADDITVTGGSLSGFTGSGTSYTATFTPTANTTSTATINVAANTFTDAAGNHNTAAPQQNIGVDTQTPTGHSVTFGDTLYSNAEKTAASFSFSNAEAGANYSYTISSSNGGSNVTGTGTLASASETLSGIDLSNLNDGTLTLSVIVTDGAGNSASAVTASSTLDTAVPTGHSVTFGDTLYSNAEKTAASFSFSNAEAGASYSYTISSSNGGSSVTGTGTVNSGSEIVSGIDLSNLNDGTLTLSVIITDGAGNSASAVTASSTLDTAAPTVTISDDTTGTATGDVLYTFTFNENVTGFTEDDITVSGGTKGTFTAVSGTVYTLVVTPTANSTSNLTVDVAASVATDTAGNPNSAATQSVQVVDTALPSIGISSDKSALKVGETATLTFTLSENSNDFAADDITVTGGSLSGFTGSGTSYTATFTPTANTTSTATINVAANTFTDEAGNHNTAAPQQSISVDTQTPTGHSVTFGDTLYSNAEKTAASFSFSNAEAGANYSYTISSSNGGSNVTGTGTLASASETLSGIDLSNLNDGTLTLSVIVTDSAGNSASAVTASSTLDTAVPTGHSVTFGDTLYSNAEKTAASFSFGNAEAGANYSYTISSSNGGSNVTGTGTLASASETLSGIDLSNLNDGTLTLSVIITDGAGNSASAVTASSTLDTAAPTVTISDDTTGTATGDVLYTFTFNENVTGFTEDDITVSGGTKGTFTAVSGTVYTLVVTPTANSTSNLTVDVAASVATDTAGNPNSAATQSVQVVDTALPSIGISSDKSALKVGETATLTFTLSENSNDFAADDITVTGGSLSGFTGSGTSYTATFTPTANTTSTATINVAANTFTDAAGNHNTAAPQQNIGVDTQTPTGHSVTFGDTLYSNAEKTAASFSFSNAEAGANYSYTISSSNGGSNVTGTGTLASASETLSGIDLSNLNDGTLTLSVIVTDSAGNSASAVTASSTLDTAVPTGHSVTFGDTLYSNAEKTAASFSFSNAEAGANYSYTISSSNGGGSVTGTGTLTSASEILSGINLSNLNDGTLTLSVIVTDSAGNSASAVTASSTLDTAVPTGHSVTFGDTLYSNAEKTAASFSFSNAEAGANYSYTISSSNGGSSVTGTGTLASASETLSGIDLSNLNDGTLTLSVIVTDSAGNSASAVTASSTLDTAVPTGHSVALNDTTYNASEASSASFTFSGAESGSAYNYVLSSNGGGTDVTGSGSISTADQLVSIGDISSLNDGTLSLSVTVTDDAGNAAAPVLATATLDITQPTVSINSDKSALKAGETATLTFTLSESSSDFAESDVTVTGGSLSNFAGSGSSYTATFTPEIDSTSAATINVPADVFTDAAGNSNTAASQLSMSVDSLVPSVTISSDKSALKAGETATLTFTLSESSSDFAETDITVSGGTLSGFSGSGISYTATFTPAEESTASGTIDVATGTFTDASGNSNSAATPISISVDTVLPTVSITSTSDALKAGETATLTFTLTESATDFAESDVTVAGGTLSNFAGSGTSYTATFTPAEESTEDATIDVAAEKFSDAAGNLNTAATQLVISVDTAIPTGHSISIDQESINKTNEQAMSFTFAAAEVNAMFTYSVSDGTATIDGASQTITSETMQVTGIDVTSLQEGTLTVSVVVTDAAGNASDAVTDTVTKRYDVAPTVVDDSFSTEEDTAKQFDLLANDSDINDDMVASSATVKTQPSKGQVSISNGVVTYTPNSNETGTDTFTYTVKDALLQESQEATVTVTISAINDAPVAKALTITTDEDTASAALSVRSQTTDVEDGIPTGDLALVSLPQKGQVTIDQTAGTFVYTPNANENGSDSFTYTIADSEGSVSLAATVSVNIGSVNDAPVAAADTLTFDEDVTSTLDVLSNDSDIEDGSFTASSITLLDLGQGEGIYSFATVSVNADGTLKIVPTANVNGQHSFTYTLTDSSQAVSASATVTLNITPVNDAPVAVDNSAQLLEEGSFEVNVLGNDSDVDTGDRFDLTSVNVVDKPAHGSVSVTASGAIVYRPEENYFGEDSFTYTVADVAGAVSNVATVTMTVTPVNDAPMAQAQSQTLDEDKSLVITLVGSDIDNDDDTLQYVITEQVSHGVLEQLTNNSWRYTPEANFNGSDSFLFKVNDGDLDSTEVRVDLTVNAVNDIPTATDVSATGEEETPLTITLNGSDVEGSSLSYQVATAPVNGSVTITGNQAVYTGNSNFFGQDSFTYSVSDGELTSEAALVTITVNNVNDAPVISGSPATQVDEDSAYQFVPQASDNDPADTLTYSIANKPSWATFDTATGALSGTPSNSDVGTNTGIVISVSDGSVSASLPAFAITVNNVNDAPVISGSPATQVNEDSAYLFTPQVSDVDSQAFTFSIANKPAWASFDAATGTLSGTPSNDDVGTYTGIVITVSDGSATATLNTFSIAVNNVNDTPTISGTPALTVNQDSAYRFAPQAGDVDSSSLSFSISNKPSWASFNTATGVLSGTPANEHVGTTENIVITVSDGELSASLAAFNLTVINVNDAPVAVNDTFVFTESNDGIYLLDVLSNDSDVDQDTLQLDWVRPTSGTATTVGSQIQLVTTAIGTVTVQYGVKDGNGGKATAKATVTINSAKLDAPTITAPADVEVNATSLFTKVALGTAIAEDSTGKPLPVSLVDNNTFFRPGANTVYWRTQDSQGNVAEASQTVIVHPLISISKDAQTTEGTSHSVSVYLNGPAPSYPVVVPYTVSGSTDSSDHTLASGEVVISSGTEGKLSFDILNDGQSESAETLVIDLDNTLNLGSKRRYTLTIFEENVAPKVSVNVSQAGEQRSKIDNSSDLVTITSSVTDANASDTHTFAWSSSNDALNQAIVGQTNSDTLTFLPQTLSSAIYTLQLTVTDNGTPPLSVTHNVYLEVVEALAVLGSEDSDGDGIPDDQEGHGDSNGNGIPDYLDAISDCNVIQQTVTENDSFLIEGQPGVCLRKGVTIVENQTGGARLLDNELTVDNEADNIGGIFDFVATNLPQPGQSYQLVMPQRLPVPANAVYRKFRASVGWVDFVEDADNSIASTSGEAGYCPPPGDSAWTPGLTEGHWCVQLTVQDGGPNDDDGMANGSVVDPGGVAARASSNALPQASDDTAVVTRNGSVVIDVLSNDTDADGDSLTLLEGASADIGSVSVVNNQLSYTTQSQFYGVATITYSVTDGKGGTGTAKVTVNVLNNQNPRAADDVVETNDRTPVTINVLSNDSDVDNDALTLVSINNPEHGQAVLNADQTVTYTPTLGFEGTDVITYVIQDSQGLQDTGKVTVTVKLVKDVDVSNSSGGPLGGMALMLLTLAGALRRVGKKGWLALLAALSFNSQAAWYLDAQMGVSHADERSAVSMADVVSTDDNGFYRSVGLGYQFDEKWSAMLRYVDMGEGSATLRGATTSPQEYHQSVASVSPILASGVGLEVGYQFWQSDAWHAKVNLGGLFWNADIESTYQGSTIKTDIDGFNGYLGAEVGYALSETWGLGLQASRYFLRENDVDTIAIQLTYRWAQ</sequence>
<dbReference type="Gene3D" id="2.60.40.2700">
    <property type="match status" value="2"/>
</dbReference>
<dbReference type="Pfam" id="PF17963">
    <property type="entry name" value="Big_9"/>
    <property type="match status" value="9"/>
</dbReference>
<dbReference type="RefSeq" id="WP_337970980.1">
    <property type="nucleotide sequence ID" value="NZ_CP065217.1"/>
</dbReference>
<dbReference type="Pfam" id="PF19077">
    <property type="entry name" value="Big_13"/>
    <property type="match status" value="1"/>
</dbReference>
<dbReference type="InterPro" id="IPR044016">
    <property type="entry name" value="Big_13"/>
</dbReference>